<dbReference type="SMART" id="SM00345">
    <property type="entry name" value="HTH_GNTR"/>
    <property type="match status" value="1"/>
</dbReference>
<evidence type="ECO:0000313" key="5">
    <source>
        <dbReference type="EMBL" id="MUG33462.1"/>
    </source>
</evidence>
<dbReference type="Pfam" id="PF00392">
    <property type="entry name" value="GntR"/>
    <property type="match status" value="1"/>
</dbReference>
<dbReference type="InterPro" id="IPR011711">
    <property type="entry name" value="GntR_C"/>
</dbReference>
<dbReference type="GO" id="GO:0003677">
    <property type="term" value="F:DNA binding"/>
    <property type="evidence" value="ECO:0007669"/>
    <property type="project" value="UniProtKB-KW"/>
</dbReference>
<proteinExistence type="predicted"/>
<keyword evidence="1" id="KW-0805">Transcription regulation</keyword>
<accession>A0A844M3B2</accession>
<evidence type="ECO:0000313" key="6">
    <source>
        <dbReference type="Proteomes" id="UP000442109"/>
    </source>
</evidence>
<dbReference type="GO" id="GO:0003700">
    <property type="term" value="F:DNA-binding transcription factor activity"/>
    <property type="evidence" value="ECO:0007669"/>
    <property type="project" value="InterPro"/>
</dbReference>
<dbReference type="InterPro" id="IPR036388">
    <property type="entry name" value="WH-like_DNA-bd_sf"/>
</dbReference>
<name>A0A844M3B2_9GAMM</name>
<dbReference type="SUPFAM" id="SSF48008">
    <property type="entry name" value="GntR ligand-binding domain-like"/>
    <property type="match status" value="1"/>
</dbReference>
<dbReference type="InterPro" id="IPR008920">
    <property type="entry name" value="TF_FadR/GntR_C"/>
</dbReference>
<dbReference type="SMART" id="SM00895">
    <property type="entry name" value="FCD"/>
    <property type="match status" value="1"/>
</dbReference>
<sequence length="237" mass="27134">MNLVQKKKVIPRKDQHDSIVEELGLKIVSGQYPQNEKLPSIDEICKNYKISRTVAREVIRVLNSKGLTYSRPRVGTVVNFKDEWHLLDPDVLSWVMKSTPKNDFFETFSTVRRVLEPELAYIAANTATDEDIRKIQSAYKRMEEASTLEDSMQPDIDFHIAIAEATHNEILIYISKMLVLSLQYSIQVTNLRPNDQEHSLPRHKAILTAIENKDSLSARHASLVQLEDTKEAYASVL</sequence>
<comment type="caution">
    <text evidence="5">The sequence shown here is derived from an EMBL/GenBank/DDBJ whole genome shotgun (WGS) entry which is preliminary data.</text>
</comment>
<keyword evidence="3" id="KW-0804">Transcription</keyword>
<keyword evidence="2" id="KW-0238">DNA-binding</keyword>
<dbReference type="AlphaFoldDB" id="A0A844M3B2"/>
<dbReference type="PROSITE" id="PS50949">
    <property type="entry name" value="HTH_GNTR"/>
    <property type="match status" value="1"/>
</dbReference>
<dbReference type="EMBL" id="WFKQ01000018">
    <property type="protein sequence ID" value="MUG33462.1"/>
    <property type="molecule type" value="Genomic_DNA"/>
</dbReference>
<dbReference type="Proteomes" id="UP000442109">
    <property type="component" value="Unassembled WGS sequence"/>
</dbReference>
<keyword evidence="6" id="KW-1185">Reference proteome</keyword>
<feature type="domain" description="HTH gntR-type" evidence="4">
    <location>
        <begin position="13"/>
        <end position="81"/>
    </location>
</feature>
<protein>
    <submittedName>
        <fullName evidence="5">FCD domain-containing protein</fullName>
    </submittedName>
</protein>
<dbReference type="Gene3D" id="1.10.10.10">
    <property type="entry name" value="Winged helix-like DNA-binding domain superfamily/Winged helix DNA-binding domain"/>
    <property type="match status" value="1"/>
</dbReference>
<dbReference type="SUPFAM" id="SSF46785">
    <property type="entry name" value="Winged helix' DNA-binding domain"/>
    <property type="match status" value="1"/>
</dbReference>
<reference evidence="5 6" key="1">
    <citation type="journal article" date="2019" name="PLoS ONE">
        <title>Pup mortality in New Zealand sea lions (Phocarctos hookeri) at Enderby Island, Auckland Islands, 2013-18.</title>
        <authorList>
            <person name="Michael S.A."/>
            <person name="Hayman D.T.S."/>
            <person name="Gray R."/>
            <person name="Zhang J."/>
            <person name="Rogers L."/>
            <person name="Roe W.D."/>
        </authorList>
    </citation>
    <scope>NUCLEOTIDE SEQUENCE [LARGE SCALE GENOMIC DNA]</scope>
    <source>
        <strain evidence="5 6">SM868</strain>
    </source>
</reference>
<evidence type="ECO:0000256" key="1">
    <source>
        <dbReference type="ARBA" id="ARBA00023015"/>
    </source>
</evidence>
<dbReference type="RefSeq" id="WP_155587796.1">
    <property type="nucleotide sequence ID" value="NZ_WFKQ01000018.1"/>
</dbReference>
<dbReference type="OrthoDB" id="9028214at2"/>
<dbReference type="PANTHER" id="PTHR43537:SF44">
    <property type="entry name" value="GNTR FAMILY REGULATORY PROTEIN"/>
    <property type="match status" value="1"/>
</dbReference>
<dbReference type="Pfam" id="PF07729">
    <property type="entry name" value="FCD"/>
    <property type="match status" value="1"/>
</dbReference>
<dbReference type="InterPro" id="IPR000524">
    <property type="entry name" value="Tscrpt_reg_HTH_GntR"/>
</dbReference>
<evidence type="ECO:0000256" key="2">
    <source>
        <dbReference type="ARBA" id="ARBA00023125"/>
    </source>
</evidence>
<dbReference type="PANTHER" id="PTHR43537">
    <property type="entry name" value="TRANSCRIPTIONAL REGULATOR, GNTR FAMILY"/>
    <property type="match status" value="1"/>
</dbReference>
<dbReference type="Gene3D" id="1.20.120.530">
    <property type="entry name" value="GntR ligand-binding domain-like"/>
    <property type="match status" value="1"/>
</dbReference>
<dbReference type="CDD" id="cd07377">
    <property type="entry name" value="WHTH_GntR"/>
    <property type="match status" value="1"/>
</dbReference>
<gene>
    <name evidence="5" type="ORF">GB996_11780</name>
</gene>
<dbReference type="InterPro" id="IPR036390">
    <property type="entry name" value="WH_DNA-bd_sf"/>
</dbReference>
<evidence type="ECO:0000259" key="4">
    <source>
        <dbReference type="PROSITE" id="PS50949"/>
    </source>
</evidence>
<evidence type="ECO:0000256" key="3">
    <source>
        <dbReference type="ARBA" id="ARBA00023163"/>
    </source>
</evidence>
<organism evidence="5 6">
    <name type="scientific">Psychrobacter sanguinis</name>
    <dbReference type="NCBI Taxonomy" id="861445"/>
    <lineage>
        <taxon>Bacteria</taxon>
        <taxon>Pseudomonadati</taxon>
        <taxon>Pseudomonadota</taxon>
        <taxon>Gammaproteobacteria</taxon>
        <taxon>Moraxellales</taxon>
        <taxon>Moraxellaceae</taxon>
        <taxon>Psychrobacter</taxon>
    </lineage>
</organism>